<evidence type="ECO:0000256" key="3">
    <source>
        <dbReference type="ARBA" id="ARBA00022989"/>
    </source>
</evidence>
<dbReference type="PANTHER" id="PTHR32322:SF9">
    <property type="entry name" value="AMINO-ACID METABOLITE EFFLUX PUMP-RELATED"/>
    <property type="match status" value="1"/>
</dbReference>
<feature type="transmembrane region" description="Helical" evidence="5">
    <location>
        <begin position="182"/>
        <end position="206"/>
    </location>
</feature>
<dbReference type="InterPro" id="IPR037185">
    <property type="entry name" value="EmrE-like"/>
</dbReference>
<feature type="transmembrane region" description="Helical" evidence="5">
    <location>
        <begin position="98"/>
        <end position="118"/>
    </location>
</feature>
<dbReference type="Pfam" id="PF00892">
    <property type="entry name" value="EamA"/>
    <property type="match status" value="2"/>
</dbReference>
<dbReference type="Proteomes" id="UP000574761">
    <property type="component" value="Unassembled WGS sequence"/>
</dbReference>
<dbReference type="AlphaFoldDB" id="A0A7W6DBT3"/>
<sequence>MTERPIRPAREFALLGLLALLWGSTYFFLKIAVAEIPPVTVVAARVSIAALFLLAVLRLRGERLPTDAGTWRRLFLLSMLNSTIAWTLLAWGQQHIDSSLASVLNSTSPIFVFIFTLFISRHEPTNAIRFLGACLGLVGVVLIVGTEAFAGLGRQVAGQVAAIMGAMLYAGAAIYGRCFRQLSAPVTAAGTMLCASACLVPLSLVLDAPWRLAPSLPALLAVAMLAVFCTGVAVMIYFRLVQTIGSLGAASQAYLRAVVGVLLGTVLLGEHLPLVVLAGAVTAIAGVVLINLPARRMREEVALSPAAVPKGQRTR</sequence>
<keyword evidence="8" id="KW-1185">Reference proteome</keyword>
<keyword evidence="4 5" id="KW-0472">Membrane</keyword>
<comment type="subcellular location">
    <subcellularLocation>
        <location evidence="1">Membrane</location>
        <topology evidence="1">Multi-pass membrane protein</topology>
    </subcellularLocation>
</comment>
<dbReference type="InterPro" id="IPR000620">
    <property type="entry name" value="EamA_dom"/>
</dbReference>
<feature type="transmembrane region" description="Helical" evidence="5">
    <location>
        <begin position="218"/>
        <end position="241"/>
    </location>
</feature>
<feature type="transmembrane region" description="Helical" evidence="5">
    <location>
        <begin position="275"/>
        <end position="294"/>
    </location>
</feature>
<comment type="caution">
    <text evidence="7">The sequence shown here is derived from an EMBL/GenBank/DDBJ whole genome shotgun (WGS) entry which is preliminary data.</text>
</comment>
<feature type="transmembrane region" description="Helical" evidence="5">
    <location>
        <begin position="253"/>
        <end position="269"/>
    </location>
</feature>
<name>A0A7W6DBT3_9HYPH</name>
<proteinExistence type="predicted"/>
<dbReference type="EMBL" id="JACIEE010000002">
    <property type="protein sequence ID" value="MBB3976034.1"/>
    <property type="molecule type" value="Genomic_DNA"/>
</dbReference>
<dbReference type="SUPFAM" id="SSF103481">
    <property type="entry name" value="Multidrug resistance efflux transporter EmrE"/>
    <property type="match status" value="2"/>
</dbReference>
<feature type="domain" description="EamA" evidence="6">
    <location>
        <begin position="158"/>
        <end position="291"/>
    </location>
</feature>
<evidence type="ECO:0000256" key="4">
    <source>
        <dbReference type="ARBA" id="ARBA00023136"/>
    </source>
</evidence>
<evidence type="ECO:0000256" key="2">
    <source>
        <dbReference type="ARBA" id="ARBA00022692"/>
    </source>
</evidence>
<dbReference type="InterPro" id="IPR050638">
    <property type="entry name" value="AA-Vitamin_Transporters"/>
</dbReference>
<feature type="transmembrane region" description="Helical" evidence="5">
    <location>
        <begin position="12"/>
        <end position="33"/>
    </location>
</feature>
<evidence type="ECO:0000313" key="8">
    <source>
        <dbReference type="Proteomes" id="UP000574761"/>
    </source>
</evidence>
<feature type="transmembrane region" description="Helical" evidence="5">
    <location>
        <begin position="130"/>
        <end position="150"/>
    </location>
</feature>
<keyword evidence="2 5" id="KW-0812">Transmembrane</keyword>
<evidence type="ECO:0000313" key="7">
    <source>
        <dbReference type="EMBL" id="MBB3976034.1"/>
    </source>
</evidence>
<protein>
    <submittedName>
        <fullName evidence="7">Drug/metabolite transporter (DMT)-like permease</fullName>
    </submittedName>
</protein>
<keyword evidence="3 5" id="KW-1133">Transmembrane helix</keyword>
<gene>
    <name evidence="7" type="ORF">GGQ64_001221</name>
</gene>
<dbReference type="PANTHER" id="PTHR32322">
    <property type="entry name" value="INNER MEMBRANE TRANSPORTER"/>
    <property type="match status" value="1"/>
</dbReference>
<evidence type="ECO:0000256" key="1">
    <source>
        <dbReference type="ARBA" id="ARBA00004141"/>
    </source>
</evidence>
<dbReference type="GO" id="GO:0016020">
    <property type="term" value="C:membrane"/>
    <property type="evidence" value="ECO:0007669"/>
    <property type="project" value="UniProtKB-SubCell"/>
</dbReference>
<dbReference type="RefSeq" id="WP_183800520.1">
    <property type="nucleotide sequence ID" value="NZ_JACIEE010000002.1"/>
</dbReference>
<accession>A0A7W6DBT3</accession>
<feature type="transmembrane region" description="Helical" evidence="5">
    <location>
        <begin position="39"/>
        <end position="59"/>
    </location>
</feature>
<feature type="transmembrane region" description="Helical" evidence="5">
    <location>
        <begin position="156"/>
        <end position="175"/>
    </location>
</feature>
<feature type="domain" description="EamA" evidence="6">
    <location>
        <begin position="17"/>
        <end position="144"/>
    </location>
</feature>
<evidence type="ECO:0000259" key="6">
    <source>
        <dbReference type="Pfam" id="PF00892"/>
    </source>
</evidence>
<organism evidence="7 8">
    <name type="scientific">Mycoplana azooxidifex</name>
    <dbReference type="NCBI Taxonomy" id="1636188"/>
    <lineage>
        <taxon>Bacteria</taxon>
        <taxon>Pseudomonadati</taxon>
        <taxon>Pseudomonadota</taxon>
        <taxon>Alphaproteobacteria</taxon>
        <taxon>Hyphomicrobiales</taxon>
        <taxon>Rhizobiaceae</taxon>
        <taxon>Mycoplana</taxon>
    </lineage>
</organism>
<reference evidence="7 8" key="1">
    <citation type="submission" date="2020-08" db="EMBL/GenBank/DDBJ databases">
        <title>Genomic Encyclopedia of Type Strains, Phase IV (KMG-IV): sequencing the most valuable type-strain genomes for metagenomic binning, comparative biology and taxonomic classification.</title>
        <authorList>
            <person name="Goeker M."/>
        </authorList>
    </citation>
    <scope>NUCLEOTIDE SEQUENCE [LARGE SCALE GENOMIC DNA]</scope>
    <source>
        <strain evidence="7 8">DSM 100211</strain>
    </source>
</reference>
<evidence type="ECO:0000256" key="5">
    <source>
        <dbReference type="SAM" id="Phobius"/>
    </source>
</evidence>
<feature type="transmembrane region" description="Helical" evidence="5">
    <location>
        <begin position="71"/>
        <end position="92"/>
    </location>
</feature>